<protein>
    <recommendedName>
        <fullName evidence="3">DNA-binding protein</fullName>
    </recommendedName>
</protein>
<dbReference type="Proteomes" id="UP000238385">
    <property type="component" value="Unassembled WGS sequence"/>
</dbReference>
<proteinExistence type="predicted"/>
<dbReference type="RefSeq" id="WP_106673152.1">
    <property type="nucleotide sequence ID" value="NZ_BMFE01000002.1"/>
</dbReference>
<name>A0A2T1K8P7_9GAMM</name>
<reference evidence="1 2" key="1">
    <citation type="submission" date="2018-03" db="EMBL/GenBank/DDBJ databases">
        <title>Marinobacter brunus sp. nov., a marine bacterium of Gamma-proteobacteria isolated from the surface seawater of the South China Sea.</title>
        <authorList>
            <person name="Cheng H."/>
            <person name="Wu Y.-H."/>
            <person name="Xamxidin M."/>
            <person name="Xu X.-W."/>
        </authorList>
    </citation>
    <scope>NUCLEOTIDE SEQUENCE [LARGE SCALE GENOMIC DNA]</scope>
    <source>
        <strain evidence="1 2">JCM 30472</strain>
    </source>
</reference>
<gene>
    <name evidence="1" type="ORF">C7H08_15580</name>
</gene>
<keyword evidence="2" id="KW-1185">Reference proteome</keyword>
<sequence length="68" mass="7582">MNRTPGNFNDHSTGRAYIALSEAARRLDRHHLSLYDEIKLCGIPLITISGCQCIAVDDLLRLKSEVAQ</sequence>
<dbReference type="EMBL" id="PXNN01000017">
    <property type="protein sequence ID" value="PSF06521.1"/>
    <property type="molecule type" value="Genomic_DNA"/>
</dbReference>
<evidence type="ECO:0000313" key="2">
    <source>
        <dbReference type="Proteomes" id="UP000238385"/>
    </source>
</evidence>
<accession>A0A2T1K8P7</accession>
<comment type="caution">
    <text evidence="1">The sequence shown here is derived from an EMBL/GenBank/DDBJ whole genome shotgun (WGS) entry which is preliminary data.</text>
</comment>
<organism evidence="1 2">
    <name type="scientific">Marinobacter halophilus</name>
    <dbReference type="NCBI Taxonomy" id="1323740"/>
    <lineage>
        <taxon>Bacteria</taxon>
        <taxon>Pseudomonadati</taxon>
        <taxon>Pseudomonadota</taxon>
        <taxon>Gammaproteobacteria</taxon>
        <taxon>Pseudomonadales</taxon>
        <taxon>Marinobacteraceae</taxon>
        <taxon>Marinobacter</taxon>
    </lineage>
</organism>
<dbReference type="OrthoDB" id="9951388at2"/>
<evidence type="ECO:0008006" key="3">
    <source>
        <dbReference type="Google" id="ProtNLM"/>
    </source>
</evidence>
<dbReference type="AlphaFoldDB" id="A0A2T1K8P7"/>
<evidence type="ECO:0000313" key="1">
    <source>
        <dbReference type="EMBL" id="PSF06521.1"/>
    </source>
</evidence>